<name>A0A024TJ43_9STRA</name>
<accession>A0A024TJ43</accession>
<proteinExistence type="predicted"/>
<evidence type="ECO:0000313" key="1">
    <source>
        <dbReference type="EMBL" id="ETV93631.1"/>
    </source>
</evidence>
<dbReference type="RefSeq" id="XP_008877672.1">
    <property type="nucleotide sequence ID" value="XM_008879450.1"/>
</dbReference>
<dbReference type="GeneID" id="20089462"/>
<organism evidence="1">
    <name type="scientific">Aphanomyces invadans</name>
    <dbReference type="NCBI Taxonomy" id="157072"/>
    <lineage>
        <taxon>Eukaryota</taxon>
        <taxon>Sar</taxon>
        <taxon>Stramenopiles</taxon>
        <taxon>Oomycota</taxon>
        <taxon>Saprolegniomycetes</taxon>
        <taxon>Saprolegniales</taxon>
        <taxon>Verrucalvaceae</taxon>
        <taxon>Aphanomyces</taxon>
    </lineage>
</organism>
<dbReference type="VEuPathDB" id="FungiDB:H310_12412"/>
<dbReference type="AlphaFoldDB" id="A0A024TJ43"/>
<reference evidence="1" key="1">
    <citation type="submission" date="2013-12" db="EMBL/GenBank/DDBJ databases">
        <title>The Genome Sequence of Aphanomyces invadans NJM9701.</title>
        <authorList>
            <consortium name="The Broad Institute Genomics Platform"/>
            <person name="Russ C."/>
            <person name="Tyler B."/>
            <person name="van West P."/>
            <person name="Dieguez-Uribeondo J."/>
            <person name="Young S.K."/>
            <person name="Zeng Q."/>
            <person name="Gargeya S."/>
            <person name="Fitzgerald M."/>
            <person name="Abouelleil A."/>
            <person name="Alvarado L."/>
            <person name="Chapman S.B."/>
            <person name="Gainer-Dewar J."/>
            <person name="Goldberg J."/>
            <person name="Griggs A."/>
            <person name="Gujja S."/>
            <person name="Hansen M."/>
            <person name="Howarth C."/>
            <person name="Imamovic A."/>
            <person name="Ireland A."/>
            <person name="Larimer J."/>
            <person name="McCowan C."/>
            <person name="Murphy C."/>
            <person name="Pearson M."/>
            <person name="Poon T.W."/>
            <person name="Priest M."/>
            <person name="Roberts A."/>
            <person name="Saif S."/>
            <person name="Shea T."/>
            <person name="Sykes S."/>
            <person name="Wortman J."/>
            <person name="Nusbaum C."/>
            <person name="Birren B."/>
        </authorList>
    </citation>
    <scope>NUCLEOTIDE SEQUENCE [LARGE SCALE GENOMIC DNA]</scope>
    <source>
        <strain evidence="1">NJM9701</strain>
    </source>
</reference>
<gene>
    <name evidence="1" type="ORF">H310_12412</name>
</gene>
<sequence>MSLVVVPWTSPLNNVLVGGWCIGLSSTKDNGRVRHSFVWEGWLLIASLPAAVIPKCFPRKSSSGRWRSLRSKHTAESCFERTESTQTHLPSAIAQNRPIPMEIPSKFKSLS</sequence>
<dbReference type="EMBL" id="KI913990">
    <property type="protein sequence ID" value="ETV93631.1"/>
    <property type="molecule type" value="Genomic_DNA"/>
</dbReference>
<protein>
    <submittedName>
        <fullName evidence="1">Uncharacterized protein</fullName>
    </submittedName>
</protein>